<proteinExistence type="predicted"/>
<dbReference type="AlphaFoldDB" id="A0A6A6ABT8"/>
<protein>
    <submittedName>
        <fullName evidence="1">Uncharacterized protein</fullName>
    </submittedName>
</protein>
<reference evidence="1" key="1">
    <citation type="journal article" date="2020" name="Stud. Mycol.">
        <title>101 Dothideomycetes genomes: a test case for predicting lifestyles and emergence of pathogens.</title>
        <authorList>
            <person name="Haridas S."/>
            <person name="Albert R."/>
            <person name="Binder M."/>
            <person name="Bloem J."/>
            <person name="Labutti K."/>
            <person name="Salamov A."/>
            <person name="Andreopoulos B."/>
            <person name="Baker S."/>
            <person name="Barry K."/>
            <person name="Bills G."/>
            <person name="Bluhm B."/>
            <person name="Cannon C."/>
            <person name="Castanera R."/>
            <person name="Culley D."/>
            <person name="Daum C."/>
            <person name="Ezra D."/>
            <person name="Gonzalez J."/>
            <person name="Henrissat B."/>
            <person name="Kuo A."/>
            <person name="Liang C."/>
            <person name="Lipzen A."/>
            <person name="Lutzoni F."/>
            <person name="Magnuson J."/>
            <person name="Mondo S."/>
            <person name="Nolan M."/>
            <person name="Ohm R."/>
            <person name="Pangilinan J."/>
            <person name="Park H.-J."/>
            <person name="Ramirez L."/>
            <person name="Alfaro M."/>
            <person name="Sun H."/>
            <person name="Tritt A."/>
            <person name="Yoshinaga Y."/>
            <person name="Zwiers L.-H."/>
            <person name="Turgeon B."/>
            <person name="Goodwin S."/>
            <person name="Spatafora J."/>
            <person name="Crous P."/>
            <person name="Grigoriev I."/>
        </authorList>
    </citation>
    <scope>NUCLEOTIDE SEQUENCE</scope>
    <source>
        <strain evidence="1">CBS 119687</strain>
    </source>
</reference>
<dbReference type="EMBL" id="ML977508">
    <property type="protein sequence ID" value="KAF2128317.1"/>
    <property type="molecule type" value="Genomic_DNA"/>
</dbReference>
<keyword evidence="2" id="KW-1185">Reference proteome</keyword>
<dbReference type="RefSeq" id="XP_033522706.1">
    <property type="nucleotide sequence ID" value="XM_033670529.1"/>
</dbReference>
<organism evidence="1 2">
    <name type="scientific">Dothidotthia symphoricarpi CBS 119687</name>
    <dbReference type="NCBI Taxonomy" id="1392245"/>
    <lineage>
        <taxon>Eukaryota</taxon>
        <taxon>Fungi</taxon>
        <taxon>Dikarya</taxon>
        <taxon>Ascomycota</taxon>
        <taxon>Pezizomycotina</taxon>
        <taxon>Dothideomycetes</taxon>
        <taxon>Pleosporomycetidae</taxon>
        <taxon>Pleosporales</taxon>
        <taxon>Dothidotthiaceae</taxon>
        <taxon>Dothidotthia</taxon>
    </lineage>
</organism>
<name>A0A6A6ABT8_9PLEO</name>
<gene>
    <name evidence="1" type="ORF">P153DRAFT_386443</name>
</gene>
<evidence type="ECO:0000313" key="2">
    <source>
        <dbReference type="Proteomes" id="UP000799771"/>
    </source>
</evidence>
<sequence>MEVATITDAFSRSFSVAARANAWPTMHRIKLVRHIHTSASTPTGRSVSSTAAAAAWGEAVEKSVRPQDGARYPLQMRDYIPTVNFCWLDASKYPSWAVGSVSRLGRRGGARERDIRPYVGSQTTARWKRDGDEMRRDHAEMRLDGRGEGGERERSLFLICVYRSTADRGFGREEKRSM</sequence>
<dbReference type="GeneID" id="54410961"/>
<accession>A0A6A6ABT8</accession>
<dbReference type="Proteomes" id="UP000799771">
    <property type="component" value="Unassembled WGS sequence"/>
</dbReference>
<evidence type="ECO:0000313" key="1">
    <source>
        <dbReference type="EMBL" id="KAF2128317.1"/>
    </source>
</evidence>